<organism evidence="1">
    <name type="scientific">viral metagenome</name>
    <dbReference type="NCBI Taxonomy" id="1070528"/>
    <lineage>
        <taxon>unclassified sequences</taxon>
        <taxon>metagenomes</taxon>
        <taxon>organismal metagenomes</taxon>
    </lineage>
</organism>
<sequence>MSHNEWLNYQYMDQTNNISLEIPEEFPISSRESPEAIGNRLQEKSGCKKCKFISIIVKQNLCYKCISLNV</sequence>
<dbReference type="EMBL" id="MN740329">
    <property type="protein sequence ID" value="QHU00778.1"/>
    <property type="molecule type" value="Genomic_DNA"/>
</dbReference>
<name>A0A6C0J9Y0_9ZZZZ</name>
<dbReference type="AlphaFoldDB" id="A0A6C0J9Y0"/>
<proteinExistence type="predicted"/>
<accession>A0A6C0J9Y0</accession>
<evidence type="ECO:0000313" key="1">
    <source>
        <dbReference type="EMBL" id="QHU00778.1"/>
    </source>
</evidence>
<protein>
    <submittedName>
        <fullName evidence="1">Uncharacterized protein</fullName>
    </submittedName>
</protein>
<reference evidence="1" key="1">
    <citation type="journal article" date="2020" name="Nature">
        <title>Giant virus diversity and host interactions through global metagenomics.</title>
        <authorList>
            <person name="Schulz F."/>
            <person name="Roux S."/>
            <person name="Paez-Espino D."/>
            <person name="Jungbluth S."/>
            <person name="Walsh D.A."/>
            <person name="Denef V.J."/>
            <person name="McMahon K.D."/>
            <person name="Konstantinidis K.T."/>
            <person name="Eloe-Fadrosh E.A."/>
            <person name="Kyrpides N.C."/>
            <person name="Woyke T."/>
        </authorList>
    </citation>
    <scope>NUCLEOTIDE SEQUENCE</scope>
    <source>
        <strain evidence="1">GVMAG-M-3300025860-20</strain>
    </source>
</reference>